<evidence type="ECO:0000313" key="3">
    <source>
        <dbReference type="Proteomes" id="UP001056455"/>
    </source>
</evidence>
<feature type="region of interest" description="Disordered" evidence="1">
    <location>
        <begin position="57"/>
        <end position="86"/>
    </location>
</feature>
<sequence length="86" mass="9806">MTTWRYVASRGRDQASGEEAWEVRELYLEDDGNFSFTEQAVTPVGNTLEELQRDLEMMRRDSQEEPHLDLTGDEPRLTGAGDGSVR</sequence>
<dbReference type="RefSeq" id="WP_252594367.1">
    <property type="nucleotide sequence ID" value="NZ_CP099489.1"/>
</dbReference>
<keyword evidence="3" id="KW-1185">Reference proteome</keyword>
<organism evidence="2 3">
    <name type="scientific">Ornithinimicrobium faecis</name>
    <dbReference type="NCBI Taxonomy" id="2934158"/>
    <lineage>
        <taxon>Bacteria</taxon>
        <taxon>Bacillati</taxon>
        <taxon>Actinomycetota</taxon>
        <taxon>Actinomycetes</taxon>
        <taxon>Micrococcales</taxon>
        <taxon>Ornithinimicrobiaceae</taxon>
        <taxon>Ornithinimicrobium</taxon>
    </lineage>
</organism>
<accession>A0ABY4YW36</accession>
<dbReference type="Proteomes" id="UP001056455">
    <property type="component" value="Chromosome"/>
</dbReference>
<feature type="compositionally biased region" description="Basic and acidic residues" evidence="1">
    <location>
        <begin position="57"/>
        <end position="76"/>
    </location>
</feature>
<evidence type="ECO:0000256" key="1">
    <source>
        <dbReference type="SAM" id="MobiDB-lite"/>
    </source>
</evidence>
<proteinExistence type="predicted"/>
<protein>
    <submittedName>
        <fullName evidence="2">Uncharacterized protein</fullName>
    </submittedName>
</protein>
<reference evidence="2" key="1">
    <citation type="submission" date="2022-06" db="EMBL/GenBank/DDBJ databases">
        <title>Ornithinimicrobium HY1793.</title>
        <authorList>
            <person name="Huang Y."/>
        </authorList>
    </citation>
    <scope>NUCLEOTIDE SEQUENCE</scope>
    <source>
        <strain evidence="2">HY1793</strain>
    </source>
</reference>
<evidence type="ECO:0000313" key="2">
    <source>
        <dbReference type="EMBL" id="USQ80983.1"/>
    </source>
</evidence>
<dbReference type="EMBL" id="CP099489">
    <property type="protein sequence ID" value="USQ80983.1"/>
    <property type="molecule type" value="Genomic_DNA"/>
</dbReference>
<name>A0ABY4YW36_9MICO</name>
<gene>
    <name evidence="2" type="ORF">NF556_04860</name>
</gene>